<dbReference type="EMBL" id="MLJW01004942">
    <property type="protein sequence ID" value="OIQ69055.1"/>
    <property type="molecule type" value="Genomic_DNA"/>
</dbReference>
<gene>
    <name evidence="1" type="ORF">GALL_493450</name>
</gene>
<reference evidence="1" key="1">
    <citation type="submission" date="2016-10" db="EMBL/GenBank/DDBJ databases">
        <title>Sequence of Gallionella enrichment culture.</title>
        <authorList>
            <person name="Poehlein A."/>
            <person name="Muehling M."/>
            <person name="Daniel R."/>
        </authorList>
    </citation>
    <scope>NUCLEOTIDE SEQUENCE</scope>
</reference>
<evidence type="ECO:0000313" key="1">
    <source>
        <dbReference type="EMBL" id="OIQ69055.1"/>
    </source>
</evidence>
<comment type="caution">
    <text evidence="1">The sequence shown here is derived from an EMBL/GenBank/DDBJ whole genome shotgun (WGS) entry which is preliminary data.</text>
</comment>
<organism evidence="1">
    <name type="scientific">mine drainage metagenome</name>
    <dbReference type="NCBI Taxonomy" id="410659"/>
    <lineage>
        <taxon>unclassified sequences</taxon>
        <taxon>metagenomes</taxon>
        <taxon>ecological metagenomes</taxon>
    </lineage>
</organism>
<dbReference type="AlphaFoldDB" id="A0A1J5PMR7"/>
<name>A0A1J5PMR7_9ZZZZ</name>
<protein>
    <submittedName>
        <fullName evidence="1">Uncharacterized protein</fullName>
    </submittedName>
</protein>
<proteinExistence type="predicted"/>
<accession>A0A1J5PMR7</accession>
<sequence length="104" mass="11465">MLVEQIDAIGTQTFKGLLYDQTYAFGAAVESSNRFAVLESELGGNDHLIAERLDSLAHQFLVELAIGFGRIEKRDAALYRRPNESDPFRLLCGRAVVEAQAHAA</sequence>